<dbReference type="Proteomes" id="UP000180246">
    <property type="component" value="Unassembled WGS sequence"/>
</dbReference>
<dbReference type="EMBL" id="JRYB01000001">
    <property type="protein sequence ID" value="OIJ41330.1"/>
    <property type="molecule type" value="Genomic_DNA"/>
</dbReference>
<dbReference type="AlphaFoldDB" id="A0A1S2N938"/>
<feature type="transmembrane region" description="Helical" evidence="1">
    <location>
        <begin position="60"/>
        <end position="83"/>
    </location>
</feature>
<feature type="transmembrane region" description="Helical" evidence="1">
    <location>
        <begin position="31"/>
        <end position="53"/>
    </location>
</feature>
<sequence length="478" mass="49740">MIGRTGYPGHPGRLGQYGLLWHAAIEQAHPAAHTILLLSMGVMTLLAMIMGALGFGMSGVIASVLCTPAIIMLFVWTMCFVPGATGLNTPASAQLAPGMRARLFELTVLLWGGAMAVLTAGLLVLQDGPAPMLLLAMAMTLGVAAGMGGVQGGWIMVLPLLGASLAGKLAPPWLLDALRTPAATAVVVATMIPCGLLVAHALLPRAGDRHWDMLAHRARALGKGSNSFHSGGLAGYAWHGLTLGRDLARREPRALLMRALGPDIVAATVASATIAGLTFAALTYFGRSVTTADVTEVLAPSSSAMTALILLSFLFQAGSVPSLVARSKNEQALLRLAPAMPAEAQRFNRMLAHGLLRQGLTIWIFVSATAVLMALVAGARGNALAASACMCCMTSPAIALALRDHARAPAWSAVFYWLFAVGLSLIGPLAGAILFMVFDLPFWASATIVSIVAAGLLVHRRLRLVEGAPFAFPAGRLD</sequence>
<feature type="transmembrane region" description="Helical" evidence="1">
    <location>
        <begin position="355"/>
        <end position="377"/>
    </location>
</feature>
<comment type="caution">
    <text evidence="2">The sequence shown here is derived from an EMBL/GenBank/DDBJ whole genome shotgun (WGS) entry which is preliminary data.</text>
</comment>
<keyword evidence="1" id="KW-0812">Transmembrane</keyword>
<organism evidence="2 3">
    <name type="scientific">Massilia timonae</name>
    <dbReference type="NCBI Taxonomy" id="47229"/>
    <lineage>
        <taxon>Bacteria</taxon>
        <taxon>Pseudomonadati</taxon>
        <taxon>Pseudomonadota</taxon>
        <taxon>Betaproteobacteria</taxon>
        <taxon>Burkholderiales</taxon>
        <taxon>Oxalobacteraceae</taxon>
        <taxon>Telluria group</taxon>
        <taxon>Massilia</taxon>
    </lineage>
</organism>
<evidence type="ECO:0000313" key="3">
    <source>
        <dbReference type="Proteomes" id="UP000180246"/>
    </source>
</evidence>
<feature type="transmembrane region" description="Helical" evidence="1">
    <location>
        <begin position="440"/>
        <end position="458"/>
    </location>
</feature>
<protein>
    <submittedName>
        <fullName evidence="2">Putative membrane protein</fullName>
    </submittedName>
</protein>
<keyword evidence="1" id="KW-1133">Transmembrane helix</keyword>
<evidence type="ECO:0000256" key="1">
    <source>
        <dbReference type="SAM" id="Phobius"/>
    </source>
</evidence>
<reference evidence="2 3" key="1">
    <citation type="submission" date="2014-10" db="EMBL/GenBank/DDBJ databases">
        <authorList>
            <person name="Seo M.-J."/>
            <person name="Seok Y.J."/>
            <person name="Cha I.-T."/>
        </authorList>
    </citation>
    <scope>NUCLEOTIDE SEQUENCE [LARGE SCALE GENOMIC DNA]</scope>
    <source>
        <strain evidence="2 3">NEU</strain>
    </source>
</reference>
<feature type="transmembrane region" description="Helical" evidence="1">
    <location>
        <begin position="414"/>
        <end position="434"/>
    </location>
</feature>
<evidence type="ECO:0000313" key="2">
    <source>
        <dbReference type="EMBL" id="OIJ41330.1"/>
    </source>
</evidence>
<accession>A0A1S2N938</accession>
<feature type="transmembrane region" description="Helical" evidence="1">
    <location>
        <begin position="383"/>
        <end position="402"/>
    </location>
</feature>
<keyword evidence="1" id="KW-0472">Membrane</keyword>
<feature type="transmembrane region" description="Helical" evidence="1">
    <location>
        <begin position="182"/>
        <end position="203"/>
    </location>
</feature>
<feature type="transmembrane region" description="Helical" evidence="1">
    <location>
        <begin position="259"/>
        <end position="285"/>
    </location>
</feature>
<feature type="transmembrane region" description="Helical" evidence="1">
    <location>
        <begin position="305"/>
        <end position="325"/>
    </location>
</feature>
<proteinExistence type="predicted"/>
<feature type="transmembrane region" description="Helical" evidence="1">
    <location>
        <begin position="103"/>
        <end position="125"/>
    </location>
</feature>
<feature type="transmembrane region" description="Helical" evidence="1">
    <location>
        <begin position="132"/>
        <end position="162"/>
    </location>
</feature>
<gene>
    <name evidence="2" type="ORF">LO55_528</name>
</gene>
<dbReference type="RefSeq" id="WP_071360334.1">
    <property type="nucleotide sequence ID" value="NZ_JRYB01000001.1"/>
</dbReference>
<name>A0A1S2N938_9BURK</name>